<dbReference type="Pfam" id="PF02423">
    <property type="entry name" value="OCD_Mu_crystall"/>
    <property type="match status" value="1"/>
</dbReference>
<protein>
    <submittedName>
        <fullName evidence="1">Ornithine cyclodeaminase/mu-crystallin family protein</fullName>
    </submittedName>
</protein>
<dbReference type="GO" id="GO:0005737">
    <property type="term" value="C:cytoplasm"/>
    <property type="evidence" value="ECO:0007669"/>
    <property type="project" value="TreeGrafter"/>
</dbReference>
<dbReference type="Gene3D" id="3.30.1780.10">
    <property type="entry name" value="ornithine cyclodeaminase, domain 1"/>
    <property type="match status" value="1"/>
</dbReference>
<dbReference type="InterPro" id="IPR003462">
    <property type="entry name" value="ODC_Mu_crystall"/>
</dbReference>
<comment type="caution">
    <text evidence="1">The sequence shown here is derived from an EMBL/GenBank/DDBJ whole genome shotgun (WGS) entry which is preliminary data.</text>
</comment>
<evidence type="ECO:0000313" key="2">
    <source>
        <dbReference type="Proteomes" id="UP001215712"/>
    </source>
</evidence>
<proteinExistence type="predicted"/>
<evidence type="ECO:0000313" key="1">
    <source>
        <dbReference type="EMBL" id="KAJ5703551.1"/>
    </source>
</evidence>
<dbReference type="InterPro" id="IPR023401">
    <property type="entry name" value="ODC_N"/>
</dbReference>
<organism evidence="1 2">
    <name type="scientific">Penicillium malachiteum</name>
    <dbReference type="NCBI Taxonomy" id="1324776"/>
    <lineage>
        <taxon>Eukaryota</taxon>
        <taxon>Fungi</taxon>
        <taxon>Dikarya</taxon>
        <taxon>Ascomycota</taxon>
        <taxon>Pezizomycotina</taxon>
        <taxon>Eurotiomycetes</taxon>
        <taxon>Eurotiomycetidae</taxon>
        <taxon>Eurotiales</taxon>
        <taxon>Aspergillaceae</taxon>
        <taxon>Penicillium</taxon>
    </lineage>
</organism>
<name>A0AAD6MQC3_9EURO</name>
<dbReference type="EMBL" id="JAQJAN010000021">
    <property type="protein sequence ID" value="KAJ5703551.1"/>
    <property type="molecule type" value="Genomic_DNA"/>
</dbReference>
<dbReference type="SUPFAM" id="SSF51735">
    <property type="entry name" value="NAD(P)-binding Rossmann-fold domains"/>
    <property type="match status" value="1"/>
</dbReference>
<dbReference type="AlphaFoldDB" id="A0AAD6MQC3"/>
<reference evidence="1" key="2">
    <citation type="submission" date="2023-01" db="EMBL/GenBank/DDBJ databases">
        <authorList>
            <person name="Petersen C."/>
        </authorList>
    </citation>
    <scope>NUCLEOTIDE SEQUENCE</scope>
    <source>
        <strain evidence="1">IBT 17514</strain>
    </source>
</reference>
<dbReference type="InterPro" id="IPR036291">
    <property type="entry name" value="NAD(P)-bd_dom_sf"/>
</dbReference>
<accession>A0AAD6MQC3</accession>
<keyword evidence="2" id="KW-1185">Reference proteome</keyword>
<dbReference type="PANTHER" id="PTHR13812">
    <property type="entry name" value="KETIMINE REDUCTASE MU-CRYSTALLIN"/>
    <property type="match status" value="1"/>
</dbReference>
<dbReference type="Proteomes" id="UP001215712">
    <property type="component" value="Unassembled WGS sequence"/>
</dbReference>
<sequence>MLILSDKNVQEILYGLSREECAHLLQIFSQFMAEYSAGKVFQPSRARITTSLGHNSLFMPASNTLVTGIKSMTIPGDGSSINGSVSICKPTGELEALLNARELTAFRTSLAANMIFSRRMWEGSENMVIFGAGKQAEWHLRIALLLGPAAGTIGKVTIINRSQAALEQFEHDVFAELRQKYPTIAFESILKAGNPGYEEQIKSALQDAAVVFACTPSVEPLFPYSYLQNVDKRKIRYISMIGSYKPHMQEVDKATVLSGKLLCVDSKEECMVEAGELIMGNVSEESLTEIGTLLPLDDQDERVQILKHEDVVFKCVGMGIMDVAIGTGVLELAKKKHIGVELSDF</sequence>
<reference evidence="1" key="1">
    <citation type="journal article" date="2023" name="IMA Fungus">
        <title>Comparative genomic study of the Penicillium genus elucidates a diverse pangenome and 15 lateral gene transfer events.</title>
        <authorList>
            <person name="Petersen C."/>
            <person name="Sorensen T."/>
            <person name="Nielsen M.R."/>
            <person name="Sondergaard T.E."/>
            <person name="Sorensen J.L."/>
            <person name="Fitzpatrick D.A."/>
            <person name="Frisvad J.C."/>
            <person name="Nielsen K.L."/>
        </authorList>
    </citation>
    <scope>NUCLEOTIDE SEQUENCE</scope>
    <source>
        <strain evidence="1">IBT 17514</strain>
    </source>
</reference>
<dbReference type="PANTHER" id="PTHR13812:SF23">
    <property type="entry name" value="PRNX PROTEIN"/>
    <property type="match status" value="1"/>
</dbReference>
<dbReference type="Gene3D" id="3.40.50.720">
    <property type="entry name" value="NAD(P)-binding Rossmann-like Domain"/>
    <property type="match status" value="1"/>
</dbReference>
<gene>
    <name evidence="1" type="ORF">N7493_011476</name>
</gene>